<dbReference type="PANTHER" id="PTHR10574">
    <property type="entry name" value="NETRIN/LAMININ-RELATED"/>
    <property type="match status" value="1"/>
</dbReference>
<dbReference type="RefSeq" id="XP_017778788.1">
    <property type="nucleotide sequence ID" value="XM_017923299.1"/>
</dbReference>
<dbReference type="GeneID" id="108564301"/>
<dbReference type="PANTHER" id="PTHR10574:SF428">
    <property type="entry name" value="LAMININ SUBUNIT ALPHA-1-LIKE PROTEIN"/>
    <property type="match status" value="1"/>
</dbReference>
<keyword evidence="1" id="KW-1015">Disulfide bond</keyword>
<dbReference type="InterPro" id="IPR008211">
    <property type="entry name" value="Laminin_N"/>
</dbReference>
<organism evidence="4 5">
    <name type="scientific">Nicrophorus vespilloides</name>
    <name type="common">Boreal carrion beetle</name>
    <dbReference type="NCBI Taxonomy" id="110193"/>
    <lineage>
        <taxon>Eukaryota</taxon>
        <taxon>Metazoa</taxon>
        <taxon>Ecdysozoa</taxon>
        <taxon>Arthropoda</taxon>
        <taxon>Hexapoda</taxon>
        <taxon>Insecta</taxon>
        <taxon>Pterygota</taxon>
        <taxon>Neoptera</taxon>
        <taxon>Endopterygota</taxon>
        <taxon>Coleoptera</taxon>
        <taxon>Polyphaga</taxon>
        <taxon>Staphyliniformia</taxon>
        <taxon>Silphidae</taxon>
        <taxon>Nicrophorinae</taxon>
        <taxon>Nicrophorus</taxon>
    </lineage>
</organism>
<keyword evidence="2" id="KW-0424">Laminin EGF-like domain</keyword>
<evidence type="ECO:0000313" key="5">
    <source>
        <dbReference type="RefSeq" id="XP_017778788.1"/>
    </source>
</evidence>
<evidence type="ECO:0000256" key="1">
    <source>
        <dbReference type="ARBA" id="ARBA00023157"/>
    </source>
</evidence>
<protein>
    <submittedName>
        <fullName evidence="5">Laminin subunit alpha-1-like</fullName>
    </submittedName>
</protein>
<reference evidence="5" key="1">
    <citation type="submission" date="2025-08" db="UniProtKB">
        <authorList>
            <consortium name="RefSeq"/>
        </authorList>
    </citation>
    <scope>IDENTIFICATION</scope>
    <source>
        <tissue evidence="5">Whole Larva</tissue>
    </source>
</reference>
<feature type="non-terminal residue" evidence="5">
    <location>
        <position position="172"/>
    </location>
</feature>
<accession>A0ABM1MW38</accession>
<proteinExistence type="predicted"/>
<sequence length="172" mass="19661">MRIKLMVYQVAYVIIKVGNSPRPGSWILERSIDDGSYEPWQYFATSDKDCQDRYGIPARKGKPHYFTDSEVICTSFYSKLMPMENGEIHTFLIHGRPGANETSPELLEFTKARYVRLRLQGLRGSVEPLPVWLSQDHFRNKRLYYSIRDISIGGQCVCNGHAASCRHNVASG</sequence>
<dbReference type="InterPro" id="IPR050440">
    <property type="entry name" value="Laminin/Netrin_ECM"/>
</dbReference>
<evidence type="ECO:0000313" key="4">
    <source>
        <dbReference type="Proteomes" id="UP000695000"/>
    </source>
</evidence>
<name>A0ABM1MW38_NICVS</name>
<dbReference type="SMART" id="SM00136">
    <property type="entry name" value="LamNT"/>
    <property type="match status" value="1"/>
</dbReference>
<feature type="domain" description="Laminin N-terminal" evidence="3">
    <location>
        <begin position="1"/>
        <end position="155"/>
    </location>
</feature>
<dbReference type="Gene3D" id="2.60.120.260">
    <property type="entry name" value="Galactose-binding domain-like"/>
    <property type="match status" value="1"/>
</dbReference>
<dbReference type="Pfam" id="PF00055">
    <property type="entry name" value="Laminin_N"/>
    <property type="match status" value="1"/>
</dbReference>
<evidence type="ECO:0000259" key="3">
    <source>
        <dbReference type="PROSITE" id="PS51117"/>
    </source>
</evidence>
<gene>
    <name evidence="5" type="primary">LOC108564301</name>
</gene>
<dbReference type="Proteomes" id="UP000695000">
    <property type="component" value="Unplaced"/>
</dbReference>
<dbReference type="PROSITE" id="PS51117">
    <property type="entry name" value="LAMININ_NTER"/>
    <property type="match status" value="1"/>
</dbReference>
<keyword evidence="4" id="KW-1185">Reference proteome</keyword>
<evidence type="ECO:0000256" key="2">
    <source>
        <dbReference type="ARBA" id="ARBA00023292"/>
    </source>
</evidence>